<keyword evidence="3" id="KW-0975">Bacterial flagellum</keyword>
<name>A0ABW8YS64_9SPHN</name>
<comment type="caution">
    <text evidence="5">The sequence shown here is derived from an EMBL/GenBank/DDBJ whole genome shotgun (WGS) entry which is preliminary data.</text>
</comment>
<accession>A0ABW8YS64</accession>
<sequence length="152" mass="15431">MSGIVLSSSVRQNLLSLQSTADLLATTQSRLSTGKSVNSALDNPTNFFTAQSLDNRASDINNLLDGIGNGVQVLQAANTGITSLQKLVDSAKSVATQALQATVGYSAKSSVSVNINGATSDNILGTGAPIDGSVNGANEVNNQSVVYTAQTG</sequence>
<organism evidence="5 6">
    <name type="scientific">Sphingomonas plantiphila</name>
    <dbReference type="NCBI Taxonomy" id="3163295"/>
    <lineage>
        <taxon>Bacteria</taxon>
        <taxon>Pseudomonadati</taxon>
        <taxon>Pseudomonadota</taxon>
        <taxon>Alphaproteobacteria</taxon>
        <taxon>Sphingomonadales</taxon>
        <taxon>Sphingomonadaceae</taxon>
        <taxon>Sphingomonas</taxon>
    </lineage>
</organism>
<dbReference type="Pfam" id="PF00669">
    <property type="entry name" value="Flagellin_N"/>
    <property type="match status" value="1"/>
</dbReference>
<proteinExistence type="inferred from homology"/>
<evidence type="ECO:0000259" key="4">
    <source>
        <dbReference type="Pfam" id="PF00669"/>
    </source>
</evidence>
<dbReference type="RefSeq" id="WP_408080787.1">
    <property type="nucleotide sequence ID" value="NZ_JBELQC010000010.1"/>
</dbReference>
<evidence type="ECO:0000313" key="6">
    <source>
        <dbReference type="Proteomes" id="UP001629244"/>
    </source>
</evidence>
<evidence type="ECO:0000256" key="1">
    <source>
        <dbReference type="ARBA" id="ARBA00004365"/>
    </source>
</evidence>
<protein>
    <recommendedName>
        <fullName evidence="4">Flagellin N-terminal domain-containing protein</fullName>
    </recommendedName>
</protein>
<dbReference type="EMBL" id="JBELQC010000010">
    <property type="protein sequence ID" value="MFL9842785.1"/>
    <property type="molecule type" value="Genomic_DNA"/>
</dbReference>
<dbReference type="InterPro" id="IPR001029">
    <property type="entry name" value="Flagellin_N"/>
</dbReference>
<gene>
    <name evidence="5" type="ORF">ABS767_17575</name>
</gene>
<dbReference type="Proteomes" id="UP001629244">
    <property type="component" value="Unassembled WGS sequence"/>
</dbReference>
<dbReference type="SUPFAM" id="SSF64518">
    <property type="entry name" value="Phase 1 flagellin"/>
    <property type="match status" value="1"/>
</dbReference>
<evidence type="ECO:0000256" key="3">
    <source>
        <dbReference type="ARBA" id="ARBA00023143"/>
    </source>
</evidence>
<evidence type="ECO:0000256" key="2">
    <source>
        <dbReference type="ARBA" id="ARBA00005709"/>
    </source>
</evidence>
<comment type="similarity">
    <text evidence="2">Belongs to the bacterial flagellin family.</text>
</comment>
<evidence type="ECO:0000313" key="5">
    <source>
        <dbReference type="EMBL" id="MFL9842785.1"/>
    </source>
</evidence>
<comment type="subcellular location">
    <subcellularLocation>
        <location evidence="1">Bacterial flagellum</location>
    </subcellularLocation>
</comment>
<reference evidence="5 6" key="1">
    <citation type="submission" date="2024-06" db="EMBL/GenBank/DDBJ databases">
        <authorList>
            <person name="Kaempfer P."/>
            <person name="Viver T."/>
        </authorList>
    </citation>
    <scope>NUCLEOTIDE SEQUENCE [LARGE SCALE GENOMIC DNA]</scope>
    <source>
        <strain evidence="5 6">ST-64</strain>
    </source>
</reference>
<feature type="non-terminal residue" evidence="5">
    <location>
        <position position="152"/>
    </location>
</feature>
<keyword evidence="6" id="KW-1185">Reference proteome</keyword>
<feature type="domain" description="Flagellin N-terminal" evidence="4">
    <location>
        <begin position="12"/>
        <end position="119"/>
    </location>
</feature>